<name>A0A2H0RMP0_9BACT</name>
<feature type="transmembrane region" description="Helical" evidence="7">
    <location>
        <begin position="221"/>
        <end position="241"/>
    </location>
</feature>
<evidence type="ECO:0000256" key="3">
    <source>
        <dbReference type="ARBA" id="ARBA00022679"/>
    </source>
</evidence>
<feature type="transmembrane region" description="Helical" evidence="7">
    <location>
        <begin position="121"/>
        <end position="142"/>
    </location>
</feature>
<evidence type="ECO:0000256" key="2">
    <source>
        <dbReference type="ARBA" id="ARBA00022475"/>
    </source>
</evidence>
<protein>
    <recommendedName>
        <fullName evidence="7">Phosphatidylglycerol--prolipoprotein diacylglyceryl transferase</fullName>
        <ecNumber evidence="7">2.5.1.145</ecNumber>
    </recommendedName>
</protein>
<keyword evidence="3 7" id="KW-0808">Transferase</keyword>
<feature type="transmembrane region" description="Helical" evidence="7">
    <location>
        <begin position="87"/>
        <end position="109"/>
    </location>
</feature>
<feature type="binding site" evidence="7">
    <location>
        <position position="135"/>
    </location>
    <ligand>
        <name>a 1,2-diacyl-sn-glycero-3-phospho-(1'-sn-glycerol)</name>
        <dbReference type="ChEBI" id="CHEBI:64716"/>
    </ligand>
</feature>
<evidence type="ECO:0000313" key="8">
    <source>
        <dbReference type="EMBL" id="PIR47819.1"/>
    </source>
</evidence>
<dbReference type="UniPathway" id="UPA00664"/>
<sequence>MIPYFTQTVIHLGPLPIQVWGTMVALGIAVGLWVSGKRAEKLGLNKKIVYDLGTYAVIAAMVGARVVHSFVYEIGATLQDPLEFFRVWHGGFSVMGGFIGACLMSYWYLRKHHVDVWRYADATIFGLPIGLGIGRIGCFLIHDHPGTASDFILAVQYPDGVARHDHGLYLSLNGFAMALVFWWMSRRRLPVGAYLAVFGVWYGAVRFWLDFYRTIDTRYFGLTPAQYVSVAMFGLGLWGIWKCVQSTRKKSG</sequence>
<evidence type="ECO:0000256" key="4">
    <source>
        <dbReference type="ARBA" id="ARBA00022692"/>
    </source>
</evidence>
<evidence type="ECO:0000256" key="5">
    <source>
        <dbReference type="ARBA" id="ARBA00022989"/>
    </source>
</evidence>
<comment type="subcellular location">
    <subcellularLocation>
        <location evidence="7">Cell membrane</location>
        <topology evidence="7">Multi-pass membrane protein</topology>
    </subcellularLocation>
</comment>
<feature type="transmembrane region" description="Helical" evidence="7">
    <location>
        <begin position="191"/>
        <end position="209"/>
    </location>
</feature>
<feature type="transmembrane region" description="Helical" evidence="7">
    <location>
        <begin position="167"/>
        <end position="184"/>
    </location>
</feature>
<organism evidence="8 9">
    <name type="scientific">Candidatus Uhrbacteria bacterium CG10_big_fil_rev_8_21_14_0_10_50_16</name>
    <dbReference type="NCBI Taxonomy" id="1975039"/>
    <lineage>
        <taxon>Bacteria</taxon>
        <taxon>Candidatus Uhriibacteriota</taxon>
    </lineage>
</organism>
<keyword evidence="5 7" id="KW-1133">Transmembrane helix</keyword>
<feature type="transmembrane region" description="Helical" evidence="7">
    <location>
        <begin position="17"/>
        <end position="36"/>
    </location>
</feature>
<accession>A0A2H0RMP0</accession>
<feature type="transmembrane region" description="Helical" evidence="7">
    <location>
        <begin position="48"/>
        <end position="67"/>
    </location>
</feature>
<dbReference type="PANTHER" id="PTHR30589:SF0">
    <property type="entry name" value="PHOSPHATIDYLGLYCEROL--PROLIPOPROTEIN DIACYLGLYCERYL TRANSFERASE"/>
    <property type="match status" value="1"/>
</dbReference>
<keyword evidence="8" id="KW-0449">Lipoprotein</keyword>
<gene>
    <name evidence="7 8" type="primary">lgt</name>
    <name evidence="8" type="ORF">COV06_00230</name>
</gene>
<dbReference type="GO" id="GO:0042158">
    <property type="term" value="P:lipoprotein biosynthetic process"/>
    <property type="evidence" value="ECO:0007669"/>
    <property type="project" value="UniProtKB-UniRule"/>
</dbReference>
<dbReference type="GO" id="GO:0008961">
    <property type="term" value="F:phosphatidylglycerol-prolipoprotein diacylglyceryl transferase activity"/>
    <property type="evidence" value="ECO:0007669"/>
    <property type="project" value="UniProtKB-UniRule"/>
</dbReference>
<comment type="pathway">
    <text evidence="7">Protein modification; lipoprotein biosynthesis (diacylglyceryl transfer).</text>
</comment>
<dbReference type="PANTHER" id="PTHR30589">
    <property type="entry name" value="PROLIPOPROTEIN DIACYLGLYCERYL TRANSFERASE"/>
    <property type="match status" value="1"/>
</dbReference>
<comment type="caution">
    <text evidence="8">The sequence shown here is derived from an EMBL/GenBank/DDBJ whole genome shotgun (WGS) entry which is preliminary data.</text>
</comment>
<reference evidence="8 9" key="1">
    <citation type="submission" date="2017-09" db="EMBL/GenBank/DDBJ databases">
        <title>Depth-based differentiation of microbial function through sediment-hosted aquifers and enrichment of novel symbionts in the deep terrestrial subsurface.</title>
        <authorList>
            <person name="Probst A.J."/>
            <person name="Ladd B."/>
            <person name="Jarett J.K."/>
            <person name="Geller-Mcgrath D.E."/>
            <person name="Sieber C.M."/>
            <person name="Emerson J.B."/>
            <person name="Anantharaman K."/>
            <person name="Thomas B.C."/>
            <person name="Malmstrom R."/>
            <person name="Stieglmeier M."/>
            <person name="Klingl A."/>
            <person name="Woyke T."/>
            <person name="Ryan C.M."/>
            <person name="Banfield J.F."/>
        </authorList>
    </citation>
    <scope>NUCLEOTIDE SEQUENCE [LARGE SCALE GENOMIC DNA]</scope>
    <source>
        <strain evidence="8">CG10_big_fil_rev_8_21_14_0_10_50_16</strain>
    </source>
</reference>
<comment type="catalytic activity">
    <reaction evidence="7">
        <text>L-cysteinyl-[prolipoprotein] + a 1,2-diacyl-sn-glycero-3-phospho-(1'-sn-glycerol) = an S-1,2-diacyl-sn-glyceryl-L-cysteinyl-[prolipoprotein] + sn-glycerol 1-phosphate + H(+)</text>
        <dbReference type="Rhea" id="RHEA:56712"/>
        <dbReference type="Rhea" id="RHEA-COMP:14679"/>
        <dbReference type="Rhea" id="RHEA-COMP:14680"/>
        <dbReference type="ChEBI" id="CHEBI:15378"/>
        <dbReference type="ChEBI" id="CHEBI:29950"/>
        <dbReference type="ChEBI" id="CHEBI:57685"/>
        <dbReference type="ChEBI" id="CHEBI:64716"/>
        <dbReference type="ChEBI" id="CHEBI:140658"/>
        <dbReference type="EC" id="2.5.1.145"/>
    </reaction>
</comment>
<dbReference type="Proteomes" id="UP000230084">
    <property type="component" value="Unassembled WGS sequence"/>
</dbReference>
<keyword evidence="6 7" id="KW-0472">Membrane</keyword>
<dbReference type="InterPro" id="IPR001640">
    <property type="entry name" value="Lgt"/>
</dbReference>
<dbReference type="GO" id="GO:0005886">
    <property type="term" value="C:plasma membrane"/>
    <property type="evidence" value="ECO:0007669"/>
    <property type="project" value="UniProtKB-SubCell"/>
</dbReference>
<dbReference type="HAMAP" id="MF_01147">
    <property type="entry name" value="Lgt"/>
    <property type="match status" value="1"/>
</dbReference>
<keyword evidence="2 7" id="KW-1003">Cell membrane</keyword>
<comment type="function">
    <text evidence="7">Catalyzes the transfer of the diacylglyceryl group from phosphatidylglycerol to the sulfhydryl group of the N-terminal cysteine of a prolipoprotein, the first step in the formation of mature lipoproteins.</text>
</comment>
<evidence type="ECO:0000313" key="9">
    <source>
        <dbReference type="Proteomes" id="UP000230084"/>
    </source>
</evidence>
<dbReference type="Pfam" id="PF01790">
    <property type="entry name" value="LGT"/>
    <property type="match status" value="1"/>
</dbReference>
<keyword evidence="4 7" id="KW-0812">Transmembrane</keyword>
<dbReference type="EC" id="2.5.1.145" evidence="7"/>
<proteinExistence type="inferred from homology"/>
<evidence type="ECO:0000256" key="7">
    <source>
        <dbReference type="HAMAP-Rule" id="MF_01147"/>
    </source>
</evidence>
<comment type="similarity">
    <text evidence="1 7">Belongs to the Lgt family.</text>
</comment>
<evidence type="ECO:0000256" key="6">
    <source>
        <dbReference type="ARBA" id="ARBA00023136"/>
    </source>
</evidence>
<evidence type="ECO:0000256" key="1">
    <source>
        <dbReference type="ARBA" id="ARBA00007150"/>
    </source>
</evidence>
<dbReference type="EMBL" id="PCYM01000001">
    <property type="protein sequence ID" value="PIR47819.1"/>
    <property type="molecule type" value="Genomic_DNA"/>
</dbReference>
<dbReference type="AlphaFoldDB" id="A0A2H0RMP0"/>
<dbReference type="NCBIfam" id="TIGR00544">
    <property type="entry name" value="lgt"/>
    <property type="match status" value="1"/>
</dbReference>